<dbReference type="Proteomes" id="UP000516046">
    <property type="component" value="Chromosome"/>
</dbReference>
<keyword evidence="6 8" id="KW-0368">Histidine biosynthesis</keyword>
<evidence type="ECO:0000256" key="8">
    <source>
        <dbReference type="RuleBase" id="RU366003"/>
    </source>
</evidence>
<evidence type="ECO:0000256" key="1">
    <source>
        <dbReference type="ARBA" id="ARBA00004970"/>
    </source>
</evidence>
<dbReference type="GO" id="GO:0005737">
    <property type="term" value="C:cytoplasm"/>
    <property type="evidence" value="ECO:0007669"/>
    <property type="project" value="TreeGrafter"/>
</dbReference>
<evidence type="ECO:0000259" key="9">
    <source>
        <dbReference type="Pfam" id="PF02811"/>
    </source>
</evidence>
<dbReference type="Pfam" id="PF02811">
    <property type="entry name" value="PHP"/>
    <property type="match status" value="1"/>
</dbReference>
<dbReference type="InterPro" id="IPR010140">
    <property type="entry name" value="Histidinol_P_phosphatase_HisJ"/>
</dbReference>
<name>A0A7G9WEK3_9FIRM</name>
<dbReference type="RefSeq" id="WP_212506183.1">
    <property type="nucleotide sequence ID" value="NZ_CP060696.1"/>
</dbReference>
<accession>A0A7G9WEK3</accession>
<comment type="similarity">
    <text evidence="2 8">Belongs to the PHP hydrolase family. HisK subfamily.</text>
</comment>
<evidence type="ECO:0000256" key="7">
    <source>
        <dbReference type="ARBA" id="ARBA00049158"/>
    </source>
</evidence>
<organism evidence="10 11">
    <name type="scientific">Caproicibacterium amylolyticum</name>
    <dbReference type="NCBI Taxonomy" id="2766537"/>
    <lineage>
        <taxon>Bacteria</taxon>
        <taxon>Bacillati</taxon>
        <taxon>Bacillota</taxon>
        <taxon>Clostridia</taxon>
        <taxon>Eubacteriales</taxon>
        <taxon>Oscillospiraceae</taxon>
        <taxon>Caproicibacterium</taxon>
    </lineage>
</organism>
<dbReference type="Gene3D" id="3.20.20.140">
    <property type="entry name" value="Metal-dependent hydrolases"/>
    <property type="match status" value="1"/>
</dbReference>
<gene>
    <name evidence="10" type="ORF">H6X83_09125</name>
</gene>
<dbReference type="NCBIfam" id="TIGR01856">
    <property type="entry name" value="hisJ_fam"/>
    <property type="match status" value="1"/>
</dbReference>
<feature type="domain" description="PHP" evidence="9">
    <location>
        <begin position="8"/>
        <end position="199"/>
    </location>
</feature>
<dbReference type="EC" id="3.1.3.15" evidence="3 8"/>
<dbReference type="GO" id="GO:0000105">
    <property type="term" value="P:L-histidine biosynthetic process"/>
    <property type="evidence" value="ECO:0007669"/>
    <property type="project" value="UniProtKB-UniRule"/>
</dbReference>
<evidence type="ECO:0000256" key="6">
    <source>
        <dbReference type="ARBA" id="ARBA00023102"/>
    </source>
</evidence>
<dbReference type="UniPathway" id="UPA00031">
    <property type="reaction ID" value="UER00013"/>
</dbReference>
<reference evidence="10 11" key="1">
    <citation type="submission" date="2020-08" db="EMBL/GenBank/DDBJ databases">
        <authorList>
            <person name="Ren C."/>
            <person name="Gu Y."/>
            <person name="Xu Y."/>
        </authorList>
    </citation>
    <scope>NUCLEOTIDE SEQUENCE [LARGE SCALE GENOMIC DNA]</scope>
    <source>
        <strain evidence="10 11">LBM18003</strain>
    </source>
</reference>
<comment type="catalytic activity">
    <reaction evidence="7 8">
        <text>L-histidinol phosphate + H2O = L-histidinol + phosphate</text>
        <dbReference type="Rhea" id="RHEA:14465"/>
        <dbReference type="ChEBI" id="CHEBI:15377"/>
        <dbReference type="ChEBI" id="CHEBI:43474"/>
        <dbReference type="ChEBI" id="CHEBI:57699"/>
        <dbReference type="ChEBI" id="CHEBI:57980"/>
        <dbReference type="EC" id="3.1.3.15"/>
    </reaction>
</comment>
<dbReference type="PANTHER" id="PTHR21039:SF0">
    <property type="entry name" value="HISTIDINOL-PHOSPHATASE"/>
    <property type="match status" value="1"/>
</dbReference>
<dbReference type="InterPro" id="IPR004013">
    <property type="entry name" value="PHP_dom"/>
</dbReference>
<sequence length="271" mass="31300">MRYRYMSDSHCHTDCSFDGQDSAMMLCDSAVRQGLFSLTVTDHCECNEYWDKGYNKVVLQSYFEARKAAAAFRGRLHVRAGIELGQPLQDHSASEEALSLCDYDFVLASIHNIKDTPDFYDLDYTKCNIHELLHQYFAEMLEMVRWGKFDSLAHMTYPWRYTHGEHNNMEISYEPYKQEIDAVLQELIRQGKSLEVNTSGLRQRIGTTLPDRPILERYRELGGKRVTLGSDAHRWGDIGSGIEDGLRLLEKLGFTHFAVYTGREPDMYPIS</sequence>
<evidence type="ECO:0000313" key="10">
    <source>
        <dbReference type="EMBL" id="QNO17115.1"/>
    </source>
</evidence>
<evidence type="ECO:0000256" key="2">
    <source>
        <dbReference type="ARBA" id="ARBA00009152"/>
    </source>
</evidence>
<evidence type="ECO:0000256" key="4">
    <source>
        <dbReference type="ARBA" id="ARBA00022605"/>
    </source>
</evidence>
<keyword evidence="5 8" id="KW-0378">Hydrolase</keyword>
<evidence type="ECO:0000256" key="5">
    <source>
        <dbReference type="ARBA" id="ARBA00022801"/>
    </source>
</evidence>
<dbReference type="PANTHER" id="PTHR21039">
    <property type="entry name" value="HISTIDINOL PHOSPHATASE-RELATED"/>
    <property type="match status" value="1"/>
</dbReference>
<keyword evidence="4 8" id="KW-0028">Amino-acid biosynthesis</keyword>
<dbReference type="EMBL" id="CP060696">
    <property type="protein sequence ID" value="QNO17115.1"/>
    <property type="molecule type" value="Genomic_DNA"/>
</dbReference>
<dbReference type="AlphaFoldDB" id="A0A7G9WEK3"/>
<dbReference type="GO" id="GO:0004401">
    <property type="term" value="F:histidinol-phosphatase activity"/>
    <property type="evidence" value="ECO:0007669"/>
    <property type="project" value="UniProtKB-UniRule"/>
</dbReference>
<evidence type="ECO:0000256" key="3">
    <source>
        <dbReference type="ARBA" id="ARBA00013085"/>
    </source>
</evidence>
<comment type="pathway">
    <text evidence="1 8">Amino-acid biosynthesis; L-histidine biosynthesis; L-histidine from 5-phospho-alpha-D-ribose 1-diphosphate: step 8/9.</text>
</comment>
<protein>
    <recommendedName>
        <fullName evidence="3 8">Histidinol-phosphatase</fullName>
        <shortName evidence="8">HolPase</shortName>
        <ecNumber evidence="3 8">3.1.3.15</ecNumber>
    </recommendedName>
</protein>
<dbReference type="InterPro" id="IPR016195">
    <property type="entry name" value="Pol/histidinol_Pase-like"/>
</dbReference>
<dbReference type="KEGG" id="caml:H6X83_09125"/>
<evidence type="ECO:0000313" key="11">
    <source>
        <dbReference type="Proteomes" id="UP000516046"/>
    </source>
</evidence>
<proteinExistence type="inferred from homology"/>
<dbReference type="SUPFAM" id="SSF89550">
    <property type="entry name" value="PHP domain-like"/>
    <property type="match status" value="1"/>
</dbReference>
<keyword evidence="11" id="KW-1185">Reference proteome</keyword>